<evidence type="ECO:0000313" key="1">
    <source>
        <dbReference type="EMBL" id="RZS74877.1"/>
    </source>
</evidence>
<organism evidence="1 2">
    <name type="scientific">Pseudobacter ginsenosidimutans</name>
    <dbReference type="NCBI Taxonomy" id="661488"/>
    <lineage>
        <taxon>Bacteria</taxon>
        <taxon>Pseudomonadati</taxon>
        <taxon>Bacteroidota</taxon>
        <taxon>Chitinophagia</taxon>
        <taxon>Chitinophagales</taxon>
        <taxon>Chitinophagaceae</taxon>
        <taxon>Pseudobacter</taxon>
    </lineage>
</organism>
<dbReference type="Pfam" id="PF14121">
    <property type="entry name" value="Porin_10"/>
    <property type="match status" value="1"/>
</dbReference>
<dbReference type="OrthoDB" id="1489309at2"/>
<evidence type="ECO:0000313" key="2">
    <source>
        <dbReference type="Proteomes" id="UP000293874"/>
    </source>
</evidence>
<dbReference type="InterPro" id="IPR025631">
    <property type="entry name" value="Porin_10"/>
</dbReference>
<comment type="caution">
    <text evidence="1">The sequence shown here is derived from an EMBL/GenBank/DDBJ whole genome shotgun (WGS) entry which is preliminary data.</text>
</comment>
<sequence>MKRRFNSIIILITNFPAVNPAIILTKRYLFIATILLLTGIMNNATAQDPFRRLQGMRGIGGGGGTADSLAHRTGLEDSITIRYRYLDSSRLRSFDSSLTDFGGRFPQPWNYINLGNLGTAARNLIYSPIMKPGLDPGFHNLDLYLWNVEETKFYTTTRPFSEVAYVLGSRAEQYINLTHTQNLRPNWNAGFQYRLINSPGTFQNQSTNHNNYRFHSWYQSKNKRYQNFVVVVGNKLQAGENGGINTKMLDTATYNERSSIPTFLGVDQPGSRNFFTSSIQTGSFYTTGAYMMRQQYDLGQKDSIVTDSNVIQLFYPRLRLEHSISYNTYKYRFRDADGDSAYYKSNYDINFGGSRGPFFAQDFWKVLSNDFSLYQFPDAKNPQQFIKVGATYQNLEFSSQYRDFQKARIKDNNIFLHGEYRNKTRNQKWDIEAFGNLYVNGMNSGDYTAYLSLQRLLSKKIGYLQVGFQNTNRTPSFVFDPYSGFWFDPAQTLSKENITNIFAAVDVPSLKMKLSGNYYLISNLAYFRSLHVADQESNPFNILQVTAQKQFSLGKRWNWRTWAVFQQRAGDGPVNMPLFTTRNQIGYDGNLGFKNLEMSVGLEVRYFTPYYADQYSPIKGQYTFQDSAKVKLEMPDIGAYLHFRIKTFTAYVRVENLNALDPSTGSFTNNNVPTLNYPYPGMQFRVGIFWAFVN</sequence>
<dbReference type="AlphaFoldDB" id="A0A4Q7MZZ2"/>
<dbReference type="EMBL" id="SGXA01000001">
    <property type="protein sequence ID" value="RZS74877.1"/>
    <property type="molecule type" value="Genomic_DNA"/>
</dbReference>
<protein>
    <submittedName>
        <fullName evidence="1">Putative beta-barrel porin</fullName>
    </submittedName>
</protein>
<keyword evidence="2" id="KW-1185">Reference proteome</keyword>
<reference evidence="1 2" key="1">
    <citation type="submission" date="2019-02" db="EMBL/GenBank/DDBJ databases">
        <title>Genomic Encyclopedia of Type Strains, Phase IV (KMG-IV): sequencing the most valuable type-strain genomes for metagenomic binning, comparative biology and taxonomic classification.</title>
        <authorList>
            <person name="Goeker M."/>
        </authorList>
    </citation>
    <scope>NUCLEOTIDE SEQUENCE [LARGE SCALE GENOMIC DNA]</scope>
    <source>
        <strain evidence="1 2">DSM 18116</strain>
    </source>
</reference>
<accession>A0A4Q7MZZ2</accession>
<gene>
    <name evidence="1" type="ORF">EV199_0728</name>
</gene>
<dbReference type="Proteomes" id="UP000293874">
    <property type="component" value="Unassembled WGS sequence"/>
</dbReference>
<proteinExistence type="predicted"/>
<name>A0A4Q7MZZ2_9BACT</name>